<keyword evidence="2" id="KW-1185">Reference proteome</keyword>
<evidence type="ECO:0000313" key="1">
    <source>
        <dbReference type="EMBL" id="OTF82205.1"/>
    </source>
</evidence>
<sequence>MIVKVVFYYDEWMKKPIFPDLAQKIAIYSIGNYRNERRKRKRRKKKRKN</sequence>
<reference evidence="1 2" key="1">
    <citation type="submission" date="2017-03" db="EMBL/GenBank/DDBJ databases">
        <title>Genome Survey of Euroglyphus maynei.</title>
        <authorList>
            <person name="Arlian L.G."/>
            <person name="Morgan M.S."/>
            <person name="Rider S.D."/>
        </authorList>
    </citation>
    <scope>NUCLEOTIDE SEQUENCE [LARGE SCALE GENOMIC DNA]</scope>
    <source>
        <strain evidence="1">Arlian Lab</strain>
        <tissue evidence="1">Whole body</tissue>
    </source>
</reference>
<comment type="caution">
    <text evidence="1">The sequence shown here is derived from an EMBL/GenBank/DDBJ whole genome shotgun (WGS) entry which is preliminary data.</text>
</comment>
<name>A0A1Y3BSS9_EURMA</name>
<dbReference type="Proteomes" id="UP000194236">
    <property type="component" value="Unassembled WGS sequence"/>
</dbReference>
<proteinExistence type="predicted"/>
<accession>A0A1Y3BSS9</accession>
<gene>
    <name evidence="1" type="ORF">BLA29_014653</name>
</gene>
<protein>
    <submittedName>
        <fullName evidence="1">Uncharacterized protein</fullName>
    </submittedName>
</protein>
<evidence type="ECO:0000313" key="2">
    <source>
        <dbReference type="Proteomes" id="UP000194236"/>
    </source>
</evidence>
<organism evidence="1 2">
    <name type="scientific">Euroglyphus maynei</name>
    <name type="common">Mayne's house dust mite</name>
    <dbReference type="NCBI Taxonomy" id="6958"/>
    <lineage>
        <taxon>Eukaryota</taxon>
        <taxon>Metazoa</taxon>
        <taxon>Ecdysozoa</taxon>
        <taxon>Arthropoda</taxon>
        <taxon>Chelicerata</taxon>
        <taxon>Arachnida</taxon>
        <taxon>Acari</taxon>
        <taxon>Acariformes</taxon>
        <taxon>Sarcoptiformes</taxon>
        <taxon>Astigmata</taxon>
        <taxon>Psoroptidia</taxon>
        <taxon>Analgoidea</taxon>
        <taxon>Pyroglyphidae</taxon>
        <taxon>Pyroglyphinae</taxon>
        <taxon>Euroglyphus</taxon>
    </lineage>
</organism>
<dbReference type="EMBL" id="MUJZ01009682">
    <property type="protein sequence ID" value="OTF82205.1"/>
    <property type="molecule type" value="Genomic_DNA"/>
</dbReference>
<dbReference type="AlphaFoldDB" id="A0A1Y3BSS9"/>